<dbReference type="OrthoDB" id="10015728at2759"/>
<dbReference type="EMBL" id="JAIZAY010000010">
    <property type="protein sequence ID" value="KAJ8035001.1"/>
    <property type="molecule type" value="Genomic_DNA"/>
</dbReference>
<dbReference type="Proteomes" id="UP001152320">
    <property type="component" value="Chromosome 10"/>
</dbReference>
<evidence type="ECO:0000313" key="2">
    <source>
        <dbReference type="Proteomes" id="UP001152320"/>
    </source>
</evidence>
<accession>A0A9Q1BYW6</accession>
<dbReference type="AlphaFoldDB" id="A0A9Q1BYW6"/>
<keyword evidence="2" id="KW-1185">Reference proteome</keyword>
<proteinExistence type="predicted"/>
<protein>
    <submittedName>
        <fullName evidence="1">Uncharacterized protein</fullName>
    </submittedName>
</protein>
<reference evidence="1" key="1">
    <citation type="submission" date="2021-10" db="EMBL/GenBank/DDBJ databases">
        <title>Tropical sea cucumber genome reveals ecological adaptation and Cuvierian tubules defense mechanism.</title>
        <authorList>
            <person name="Chen T."/>
        </authorList>
    </citation>
    <scope>NUCLEOTIDE SEQUENCE</scope>
    <source>
        <strain evidence="1">Nanhai2018</strain>
        <tissue evidence="1">Muscle</tissue>
    </source>
</reference>
<sequence length="88" mass="10134">MRFDTRVLFRSVTALELVIKEVSDELPGNLAMFQQTIQRAALGRVATIGALYDVRTERFLVFYGKNSRQTVKQPSFKPQKSNRQDINK</sequence>
<comment type="caution">
    <text evidence="1">The sequence shown here is derived from an EMBL/GenBank/DDBJ whole genome shotgun (WGS) entry which is preliminary data.</text>
</comment>
<gene>
    <name evidence="1" type="ORF">HOLleu_22071</name>
</gene>
<evidence type="ECO:0000313" key="1">
    <source>
        <dbReference type="EMBL" id="KAJ8035001.1"/>
    </source>
</evidence>
<organism evidence="1 2">
    <name type="scientific">Holothuria leucospilota</name>
    <name type="common">Black long sea cucumber</name>
    <name type="synonym">Mertensiothuria leucospilota</name>
    <dbReference type="NCBI Taxonomy" id="206669"/>
    <lineage>
        <taxon>Eukaryota</taxon>
        <taxon>Metazoa</taxon>
        <taxon>Echinodermata</taxon>
        <taxon>Eleutherozoa</taxon>
        <taxon>Echinozoa</taxon>
        <taxon>Holothuroidea</taxon>
        <taxon>Aspidochirotacea</taxon>
        <taxon>Aspidochirotida</taxon>
        <taxon>Holothuriidae</taxon>
        <taxon>Holothuria</taxon>
    </lineage>
</organism>
<name>A0A9Q1BYW6_HOLLE</name>